<organism evidence="1 2">
    <name type="scientific">Paracoccus suum</name>
    <dbReference type="NCBI Taxonomy" id="2259340"/>
    <lineage>
        <taxon>Bacteria</taxon>
        <taxon>Pseudomonadati</taxon>
        <taxon>Pseudomonadota</taxon>
        <taxon>Alphaproteobacteria</taxon>
        <taxon>Rhodobacterales</taxon>
        <taxon>Paracoccaceae</taxon>
        <taxon>Paracoccus</taxon>
    </lineage>
</organism>
<dbReference type="RefSeq" id="WP_114074910.1">
    <property type="nucleotide sequence ID" value="NZ_CP030918.1"/>
</dbReference>
<dbReference type="GO" id="GO:0016773">
    <property type="term" value="F:phosphotransferase activity, alcohol group as acceptor"/>
    <property type="evidence" value="ECO:0007669"/>
    <property type="project" value="InterPro"/>
</dbReference>
<dbReference type="Pfam" id="PF04655">
    <property type="entry name" value="APH_6_hur"/>
    <property type="match status" value="1"/>
</dbReference>
<protein>
    <submittedName>
        <fullName evidence="1">APH(6) family putative aminoglycoside O-phosphotransferase</fullName>
    </submittedName>
</protein>
<accession>A0A344PGT6</accession>
<name>A0A344PGT6_9RHOB</name>
<sequence length="275" mass="30449">MTPPPVSLLSWVDLWHLVQDGEPITTRGAELLPVRWRGAPAMLKLATEEEEKLGGALLEWWQGVGAARLFAAEGDAILMERATGTRSLSHYARNGRDEEATAILCDTVASLHAPRTGPRPELVPLEIWFRELEPAARTHGGLLARSHREAQALLSSQRDIRVLHGDIHHDNVLDFGARGWLAIDPKRVAGDRAFDYANIFTNPDLDDPSIPVSTRPERFASRLDIVIEQSGLGRERLLRWLIAWCGLSAAWFISDDESPALDFAVMEFAIAALDG</sequence>
<dbReference type="KEGG" id="pars:DRW48_01770"/>
<gene>
    <name evidence="1" type="ORF">DRW48_01770</name>
</gene>
<evidence type="ECO:0000313" key="1">
    <source>
        <dbReference type="EMBL" id="AXC48591.1"/>
    </source>
</evidence>
<evidence type="ECO:0000313" key="2">
    <source>
        <dbReference type="Proteomes" id="UP000252023"/>
    </source>
</evidence>
<dbReference type="OrthoDB" id="3638028at2"/>
<dbReference type="SUPFAM" id="SSF56112">
    <property type="entry name" value="Protein kinase-like (PK-like)"/>
    <property type="match status" value="1"/>
</dbReference>
<keyword evidence="1" id="KW-0808">Transferase</keyword>
<dbReference type="InterPro" id="IPR011009">
    <property type="entry name" value="Kinase-like_dom_sf"/>
</dbReference>
<dbReference type="Proteomes" id="UP000252023">
    <property type="component" value="Chromosome"/>
</dbReference>
<dbReference type="GO" id="GO:0019748">
    <property type="term" value="P:secondary metabolic process"/>
    <property type="evidence" value="ECO:0007669"/>
    <property type="project" value="InterPro"/>
</dbReference>
<dbReference type="InterPro" id="IPR006748">
    <property type="entry name" value="NH2Glyco/OHUrea_AB-resist_kin"/>
</dbReference>
<reference evidence="2" key="1">
    <citation type="submission" date="2018-07" db="EMBL/GenBank/DDBJ databases">
        <title>Genome sequencing of Paracoccus sp. SC2-6.</title>
        <authorList>
            <person name="Heo J."/>
            <person name="Kim S.-J."/>
            <person name="Kwon S.-W."/>
        </authorList>
    </citation>
    <scope>NUCLEOTIDE SEQUENCE [LARGE SCALE GENOMIC DNA]</scope>
    <source>
        <strain evidence="2">SC2-6</strain>
    </source>
</reference>
<dbReference type="AlphaFoldDB" id="A0A344PGT6"/>
<proteinExistence type="predicted"/>
<keyword evidence="2" id="KW-1185">Reference proteome</keyword>
<dbReference type="EMBL" id="CP030918">
    <property type="protein sequence ID" value="AXC48591.1"/>
    <property type="molecule type" value="Genomic_DNA"/>
</dbReference>